<keyword evidence="11" id="KW-1185">Reference proteome</keyword>
<dbReference type="FunFam" id="1.20.120.310:FF:000005">
    <property type="entry name" value="Sulfhydryl oxidase"/>
    <property type="match status" value="1"/>
</dbReference>
<evidence type="ECO:0000313" key="12">
    <source>
        <dbReference type="WBParaSite" id="ACRNAN_Path_717.g2712.t1"/>
    </source>
</evidence>
<keyword evidence="3" id="KW-0732">Signal</keyword>
<dbReference type="InterPro" id="IPR036249">
    <property type="entry name" value="Thioredoxin-like_sf"/>
</dbReference>
<dbReference type="PROSITE" id="PS51352">
    <property type="entry name" value="THIOREDOXIN_2"/>
    <property type="match status" value="1"/>
</dbReference>
<name>A0A914CAW3_9BILA</name>
<dbReference type="WBParaSite" id="ACRNAN_Path_717.g2712.t1">
    <property type="protein sequence ID" value="ACRNAN_Path_717.g2712.t1"/>
    <property type="gene ID" value="ACRNAN_Path_717.g2712"/>
</dbReference>
<evidence type="ECO:0000256" key="1">
    <source>
        <dbReference type="ARBA" id="ARBA00001974"/>
    </source>
</evidence>
<dbReference type="SUPFAM" id="SSF52833">
    <property type="entry name" value="Thioredoxin-like"/>
    <property type="match status" value="1"/>
</dbReference>
<dbReference type="GO" id="GO:0016971">
    <property type="term" value="F:flavin-dependent sulfhydryl oxidase activity"/>
    <property type="evidence" value="ECO:0007669"/>
    <property type="project" value="InterPro"/>
</dbReference>
<evidence type="ECO:0000256" key="5">
    <source>
        <dbReference type="ARBA" id="ARBA00023002"/>
    </source>
</evidence>
<dbReference type="Gene3D" id="1.20.120.1960">
    <property type="entry name" value="QSOX sulfhydryl oxidase domain"/>
    <property type="match status" value="1"/>
</dbReference>
<dbReference type="InterPro" id="IPR017905">
    <property type="entry name" value="ERV/ALR_sulphydryl_oxidase"/>
</dbReference>
<dbReference type="InterPro" id="IPR017937">
    <property type="entry name" value="Thioredoxin_CS"/>
</dbReference>
<dbReference type="PANTHER" id="PTHR22897">
    <property type="entry name" value="QUIESCIN Q6-RELATED SULFHYDRYL OXIDASE"/>
    <property type="match status" value="1"/>
</dbReference>
<keyword evidence="2 8" id="KW-0285">Flavoprotein</keyword>
<organism evidence="11 12">
    <name type="scientific">Acrobeloides nanus</name>
    <dbReference type="NCBI Taxonomy" id="290746"/>
    <lineage>
        <taxon>Eukaryota</taxon>
        <taxon>Metazoa</taxon>
        <taxon>Ecdysozoa</taxon>
        <taxon>Nematoda</taxon>
        <taxon>Chromadorea</taxon>
        <taxon>Rhabditida</taxon>
        <taxon>Tylenchina</taxon>
        <taxon>Cephalobomorpha</taxon>
        <taxon>Cephaloboidea</taxon>
        <taxon>Cephalobidae</taxon>
        <taxon>Acrobeloides</taxon>
    </lineage>
</organism>
<keyword evidence="4 8" id="KW-0274">FAD</keyword>
<evidence type="ECO:0000259" key="10">
    <source>
        <dbReference type="PROSITE" id="PS51352"/>
    </source>
</evidence>
<dbReference type="Pfam" id="PF04777">
    <property type="entry name" value="Evr1_Alr"/>
    <property type="match status" value="1"/>
</dbReference>
<evidence type="ECO:0000256" key="3">
    <source>
        <dbReference type="ARBA" id="ARBA00022729"/>
    </source>
</evidence>
<accession>A0A914CAW3</accession>
<feature type="domain" description="ERV/ALR sulfhydryl oxidase" evidence="9">
    <location>
        <begin position="414"/>
        <end position="523"/>
    </location>
</feature>
<dbReference type="PANTHER" id="PTHR22897:SF20">
    <property type="entry name" value="SULFHYDRYL OXIDASE"/>
    <property type="match status" value="1"/>
</dbReference>
<evidence type="ECO:0000256" key="4">
    <source>
        <dbReference type="ARBA" id="ARBA00022827"/>
    </source>
</evidence>
<reference evidence="12" key="1">
    <citation type="submission" date="2022-11" db="UniProtKB">
        <authorList>
            <consortium name="WormBaseParasite"/>
        </authorList>
    </citation>
    <scope>IDENTIFICATION</scope>
</reference>
<protein>
    <recommendedName>
        <fullName evidence="8">Sulfhydryl oxidase</fullName>
        <ecNumber evidence="8">1.8.3.2</ecNumber>
    </recommendedName>
</protein>
<evidence type="ECO:0000256" key="2">
    <source>
        <dbReference type="ARBA" id="ARBA00022630"/>
    </source>
</evidence>
<dbReference type="Gene3D" id="1.20.120.310">
    <property type="entry name" value="ERV/ALR sulfhydryl oxidase domain"/>
    <property type="match status" value="1"/>
</dbReference>
<dbReference type="PROSITE" id="PS00194">
    <property type="entry name" value="THIOREDOXIN_1"/>
    <property type="match status" value="1"/>
</dbReference>
<dbReference type="SUPFAM" id="SSF69000">
    <property type="entry name" value="FAD-dependent thiol oxidase"/>
    <property type="match status" value="1"/>
</dbReference>
<dbReference type="InterPro" id="IPR042568">
    <property type="entry name" value="QSOX_FAD-bd_sf"/>
</dbReference>
<dbReference type="GO" id="GO:0006457">
    <property type="term" value="P:protein folding"/>
    <property type="evidence" value="ECO:0007669"/>
    <property type="project" value="TreeGrafter"/>
</dbReference>
<dbReference type="InterPro" id="IPR013766">
    <property type="entry name" value="Thioredoxin_domain"/>
</dbReference>
<comment type="catalytic activity">
    <reaction evidence="8">
        <text>2 R'C(R)SH + O2 = R'C(R)S-S(R)CR' + H2O2</text>
        <dbReference type="Rhea" id="RHEA:17357"/>
        <dbReference type="ChEBI" id="CHEBI:15379"/>
        <dbReference type="ChEBI" id="CHEBI:16240"/>
        <dbReference type="ChEBI" id="CHEBI:16520"/>
        <dbReference type="ChEBI" id="CHEBI:17412"/>
        <dbReference type="EC" id="1.8.3.2"/>
    </reaction>
</comment>
<dbReference type="GO" id="GO:0003756">
    <property type="term" value="F:protein disulfide isomerase activity"/>
    <property type="evidence" value="ECO:0007669"/>
    <property type="project" value="TreeGrafter"/>
</dbReference>
<dbReference type="InterPro" id="IPR039798">
    <property type="entry name" value="Sulfhydryl_oxidase"/>
</dbReference>
<keyword evidence="6" id="KW-1015">Disulfide bond</keyword>
<evidence type="ECO:0000256" key="6">
    <source>
        <dbReference type="ARBA" id="ARBA00023157"/>
    </source>
</evidence>
<sequence>MAAKASLSYMPKGSNPLLYKPGVDPIVHLDQDTFEDTVFDPANTNGYFVEYYADWCGHCRAFAPFYREFANSVSDWSDVVKVGAVNCADSGNTQVCRSNGVIYFPMIKYFPRYASSYNDGIVVDAAHNVANLKDQLASKVVNEFMRTPYSDWPNFQYLSVNSNTRYDDLWAGFNSANFLVIFFEQFESDASKFMLDLHPFRNQIGVRRALATSPLVGMLHITTFPYVAMFRRGDQQAIYMGPYGSSSSVKEILNRAQPGQVVTTPRVITTTKKMDIIDCDGEPHRCEALYFVSETDLLKAMHYALLDEVIRSSNYIQGQNFTNLYNFVSLLSEHFPSLTFANSPSLRRAKRAVASTILKKSERARLVFSHLKQFLEQKPGFVSAQEWQNQFESVERVYAHPFPTNASWQQCQGSSPQFRGYTCGLWTTFHTLTVHAYMDTMKNRNFNPLKPLKAIQGWVNSFFGCEHCRQHFMQMTKTIFPLNDRRVRVRHDMIMYLWRAHNIVNHRLHGDVTEDPQFIKYQFPPLFLCPMCHSGGHFSRRQVRNFLLRYYANIKPHHRIHSRR</sequence>
<dbReference type="GO" id="GO:0000139">
    <property type="term" value="C:Golgi membrane"/>
    <property type="evidence" value="ECO:0007669"/>
    <property type="project" value="TreeGrafter"/>
</dbReference>
<dbReference type="Gene3D" id="3.40.30.10">
    <property type="entry name" value="Glutaredoxin"/>
    <property type="match status" value="2"/>
</dbReference>
<comment type="cofactor">
    <cofactor evidence="1 8">
        <name>FAD</name>
        <dbReference type="ChEBI" id="CHEBI:57692"/>
    </cofactor>
</comment>
<evidence type="ECO:0000259" key="9">
    <source>
        <dbReference type="PROSITE" id="PS51324"/>
    </source>
</evidence>
<feature type="domain" description="Thioredoxin" evidence="10">
    <location>
        <begin position="9"/>
        <end position="146"/>
    </location>
</feature>
<dbReference type="Proteomes" id="UP000887540">
    <property type="component" value="Unplaced"/>
</dbReference>
<dbReference type="EC" id="1.8.3.2" evidence="8"/>
<proteinExistence type="predicted"/>
<dbReference type="PROSITE" id="PS51324">
    <property type="entry name" value="ERV_ALR"/>
    <property type="match status" value="1"/>
</dbReference>
<dbReference type="InterPro" id="IPR036774">
    <property type="entry name" value="ERV/ALR_sulphydryl_oxid_sf"/>
</dbReference>
<dbReference type="AlphaFoldDB" id="A0A914CAW3"/>
<dbReference type="Pfam" id="PF00085">
    <property type="entry name" value="Thioredoxin"/>
    <property type="match status" value="1"/>
</dbReference>
<dbReference type="GO" id="GO:0005615">
    <property type="term" value="C:extracellular space"/>
    <property type="evidence" value="ECO:0007669"/>
    <property type="project" value="TreeGrafter"/>
</dbReference>
<keyword evidence="5 8" id="KW-0560">Oxidoreductase</keyword>
<keyword evidence="7" id="KW-0325">Glycoprotein</keyword>
<evidence type="ECO:0000256" key="7">
    <source>
        <dbReference type="ARBA" id="ARBA00023180"/>
    </source>
</evidence>
<evidence type="ECO:0000313" key="11">
    <source>
        <dbReference type="Proteomes" id="UP000887540"/>
    </source>
</evidence>
<evidence type="ECO:0000256" key="8">
    <source>
        <dbReference type="RuleBase" id="RU371123"/>
    </source>
</evidence>